<evidence type="ECO:0000256" key="1">
    <source>
        <dbReference type="ARBA" id="ARBA00023015"/>
    </source>
</evidence>
<evidence type="ECO:0000256" key="2">
    <source>
        <dbReference type="ARBA" id="ARBA00023125"/>
    </source>
</evidence>
<organism evidence="6 7">
    <name type="scientific">Pukyongiella litopenaei</name>
    <dbReference type="NCBI Taxonomy" id="2605946"/>
    <lineage>
        <taxon>Bacteria</taxon>
        <taxon>Pseudomonadati</taxon>
        <taxon>Pseudomonadota</taxon>
        <taxon>Alphaproteobacteria</taxon>
        <taxon>Rhodobacterales</taxon>
        <taxon>Paracoccaceae</taxon>
        <taxon>Pukyongiella</taxon>
    </lineage>
</organism>
<evidence type="ECO:0000259" key="4">
    <source>
        <dbReference type="PROSITE" id="PS50042"/>
    </source>
</evidence>
<dbReference type="PROSITE" id="PS50042">
    <property type="entry name" value="CNMP_BINDING_3"/>
    <property type="match status" value="1"/>
</dbReference>
<evidence type="ECO:0000256" key="3">
    <source>
        <dbReference type="ARBA" id="ARBA00023163"/>
    </source>
</evidence>
<evidence type="ECO:0000259" key="5">
    <source>
        <dbReference type="PROSITE" id="PS51063"/>
    </source>
</evidence>
<dbReference type="SMART" id="SM00419">
    <property type="entry name" value="HTH_CRP"/>
    <property type="match status" value="1"/>
</dbReference>
<evidence type="ECO:0000313" key="7">
    <source>
        <dbReference type="Proteomes" id="UP000237655"/>
    </source>
</evidence>
<dbReference type="KEGG" id="thas:C6Y53_07480"/>
<dbReference type="SUPFAM" id="SSF51206">
    <property type="entry name" value="cAMP-binding domain-like"/>
    <property type="match status" value="1"/>
</dbReference>
<dbReference type="Pfam" id="PF00027">
    <property type="entry name" value="cNMP_binding"/>
    <property type="match status" value="1"/>
</dbReference>
<dbReference type="InterPro" id="IPR018490">
    <property type="entry name" value="cNMP-bd_dom_sf"/>
</dbReference>
<keyword evidence="1" id="KW-0805">Transcription regulation</keyword>
<dbReference type="InterPro" id="IPR012318">
    <property type="entry name" value="HTH_CRP"/>
</dbReference>
<feature type="domain" description="Cyclic nucleotide-binding" evidence="4">
    <location>
        <begin position="36"/>
        <end position="117"/>
    </location>
</feature>
<dbReference type="CDD" id="cd00038">
    <property type="entry name" value="CAP_ED"/>
    <property type="match status" value="1"/>
</dbReference>
<dbReference type="SMART" id="SM00100">
    <property type="entry name" value="cNMP"/>
    <property type="match status" value="1"/>
</dbReference>
<keyword evidence="3" id="KW-0804">Transcription</keyword>
<keyword evidence="2" id="KW-0238">DNA-binding</keyword>
<gene>
    <name evidence="6" type="ORF">C6Y53_07480</name>
</gene>
<dbReference type="PROSITE" id="PS51063">
    <property type="entry name" value="HTH_CRP_2"/>
    <property type="match status" value="1"/>
</dbReference>
<sequence>MNQGEPGVIFHRRGWLAVQPEPFRHAWIEVSEIRAVPRGDRLYSLGDPPGGVYGISEGFADVMTASGYEPPVLGFIARPGWWVGEAAALTGSPRRVEIRARTDLRICFVSLQRLEELETVFPDLWRRLAQLTVLHLDNALMYAASLLKGDARTKIASTLVRLAGPEMLHDAETSIPCSQQELGEMAGLSRNSVGPAFRGLERDGLITREAYGSITFNPVHLSKMMEVSLESGNR</sequence>
<dbReference type="Proteomes" id="UP000237655">
    <property type="component" value="Chromosome"/>
</dbReference>
<keyword evidence="7" id="KW-1185">Reference proteome</keyword>
<reference evidence="7" key="1">
    <citation type="submission" date="2018-03" db="EMBL/GenBank/DDBJ databases">
        <title>Genomic analysis of the strain SH-1 isolated from shrimp intestine.</title>
        <authorList>
            <person name="Kim Y.-S."/>
            <person name="Kim S.-E."/>
            <person name="Kim K.-H."/>
        </authorList>
    </citation>
    <scope>NUCLEOTIDE SEQUENCE [LARGE SCALE GENOMIC DNA]</scope>
    <source>
        <strain evidence="7">SH-1</strain>
    </source>
</reference>
<dbReference type="GO" id="GO:0006355">
    <property type="term" value="P:regulation of DNA-templated transcription"/>
    <property type="evidence" value="ECO:0007669"/>
    <property type="project" value="InterPro"/>
</dbReference>
<protein>
    <submittedName>
        <fullName evidence="6">Crp/Fnr family transcriptional regulator</fullName>
    </submittedName>
</protein>
<dbReference type="GO" id="GO:0003677">
    <property type="term" value="F:DNA binding"/>
    <property type="evidence" value="ECO:0007669"/>
    <property type="project" value="UniProtKB-KW"/>
</dbReference>
<dbReference type="AlphaFoldDB" id="A0A2S0MNZ7"/>
<dbReference type="Gene3D" id="2.60.120.10">
    <property type="entry name" value="Jelly Rolls"/>
    <property type="match status" value="1"/>
</dbReference>
<dbReference type="RefSeq" id="WP_106471875.1">
    <property type="nucleotide sequence ID" value="NZ_CP027665.1"/>
</dbReference>
<feature type="domain" description="HTH crp-type" evidence="5">
    <location>
        <begin position="149"/>
        <end position="220"/>
    </location>
</feature>
<dbReference type="SUPFAM" id="SSF46785">
    <property type="entry name" value="Winged helix' DNA-binding domain"/>
    <property type="match status" value="1"/>
</dbReference>
<proteinExistence type="predicted"/>
<dbReference type="Pfam" id="PF13545">
    <property type="entry name" value="HTH_Crp_2"/>
    <property type="match status" value="1"/>
</dbReference>
<evidence type="ECO:0000313" key="6">
    <source>
        <dbReference type="EMBL" id="AVO37557.1"/>
    </source>
</evidence>
<dbReference type="InterPro" id="IPR036390">
    <property type="entry name" value="WH_DNA-bd_sf"/>
</dbReference>
<name>A0A2S0MNZ7_9RHOB</name>
<dbReference type="InterPro" id="IPR014710">
    <property type="entry name" value="RmlC-like_jellyroll"/>
</dbReference>
<accession>A0A2S0MNZ7</accession>
<dbReference type="InterPro" id="IPR000595">
    <property type="entry name" value="cNMP-bd_dom"/>
</dbReference>
<dbReference type="EMBL" id="CP027665">
    <property type="protein sequence ID" value="AVO37557.1"/>
    <property type="molecule type" value="Genomic_DNA"/>
</dbReference>